<feature type="transmembrane region" description="Helical" evidence="1">
    <location>
        <begin position="47"/>
        <end position="67"/>
    </location>
</feature>
<evidence type="ECO:0000256" key="1">
    <source>
        <dbReference type="SAM" id="Phobius"/>
    </source>
</evidence>
<keyword evidence="1" id="KW-0812">Transmembrane</keyword>
<sequence length="69" mass="8132">MNEITTIFQKTMWSLALKLVWLMILMFLFYAVVFLLARLIRFPREIANVLGGASSLVALYVWIQYFLSR</sequence>
<keyword evidence="1" id="KW-0472">Membrane</keyword>
<name>A0A679FSI4_9BACL</name>
<accession>A0A679FSI4</accession>
<dbReference type="Proteomes" id="UP000501421">
    <property type="component" value="Chromosome"/>
</dbReference>
<dbReference type="AlphaFoldDB" id="A0A679FSI4"/>
<feature type="transmembrane region" description="Helical" evidence="1">
    <location>
        <begin position="20"/>
        <end position="40"/>
    </location>
</feature>
<proteinExistence type="predicted"/>
<keyword evidence="1" id="KW-1133">Transmembrane helix</keyword>
<evidence type="ECO:0000313" key="3">
    <source>
        <dbReference type="Proteomes" id="UP000501421"/>
    </source>
</evidence>
<keyword evidence="3" id="KW-1185">Reference proteome</keyword>
<organism evidence="2 3">
    <name type="scientific">Geobacillus subterraneus</name>
    <dbReference type="NCBI Taxonomy" id="129338"/>
    <lineage>
        <taxon>Bacteria</taxon>
        <taxon>Bacillati</taxon>
        <taxon>Bacillota</taxon>
        <taxon>Bacilli</taxon>
        <taxon>Bacillales</taxon>
        <taxon>Anoxybacillaceae</taxon>
        <taxon>Geobacillus</taxon>
    </lineage>
</organism>
<protein>
    <submittedName>
        <fullName evidence="2">Uncharacterized protein</fullName>
    </submittedName>
</protein>
<reference evidence="3" key="1">
    <citation type="journal article" date="2020" name="Microbiol. Resour. Announc.">
        <title>Complete Genome Sequence of Geobacillus sp. Strain E55-1, Isolated from Mine Geyser in Japan.</title>
        <authorList>
            <person name="Miyazaki K."/>
            <person name="Hase E."/>
            <person name="Tokito N."/>
        </authorList>
    </citation>
    <scope>NUCLEOTIDE SEQUENCE [LARGE SCALE GENOMIC DNA]</scope>
    <source>
        <strain evidence="3">E55-1</strain>
    </source>
</reference>
<gene>
    <name evidence="2" type="ORF">GsuE55_20700</name>
</gene>
<dbReference type="EMBL" id="AP022557">
    <property type="protein sequence ID" value="BBW97237.1"/>
    <property type="molecule type" value="Genomic_DNA"/>
</dbReference>
<evidence type="ECO:0000313" key="2">
    <source>
        <dbReference type="EMBL" id="BBW97237.1"/>
    </source>
</evidence>